<feature type="domain" description="Leucine-binding protein" evidence="6">
    <location>
        <begin position="26"/>
        <end position="369"/>
    </location>
</feature>
<dbReference type="EMBL" id="FOCE01000005">
    <property type="protein sequence ID" value="SEN46653.1"/>
    <property type="molecule type" value="Genomic_DNA"/>
</dbReference>
<evidence type="ECO:0000313" key="7">
    <source>
        <dbReference type="EMBL" id="SEN46653.1"/>
    </source>
</evidence>
<dbReference type="GO" id="GO:0006865">
    <property type="term" value="P:amino acid transport"/>
    <property type="evidence" value="ECO:0007669"/>
    <property type="project" value="UniProtKB-KW"/>
</dbReference>
<evidence type="ECO:0000313" key="8">
    <source>
        <dbReference type="Proteomes" id="UP000198761"/>
    </source>
</evidence>
<sequence length="405" mass="42973">MRVQILCAASVLALAAGAALAEGEALKVGYVTGLTGACAPISEDGLNGSKLAVADLNAKGGILGRPVELLIRDSQTKPEEGGKQARELAASEGIEMLTGVCSSAVMLAVNEVAKEFKLPHLAMIGSTQKANIEAFNPYFIQTQANATMEARAAAEYVAKKAEWTRIAPMGFDYEWGHTSVEAFTARLKELRPDIEITEPVYMKVGEANMGPYVTAALSSKPDAVFAAVFGGGLVSLIKQGQAFGLFQKSNLVTLLTVDTLQSMGSAMPKDHVYGIARAPFFALEQTPELAAFIEAYRAAYGEYPTDWAINGYDAMMFYAKAATDAGETGGDAVVAAFQTGSFDGLKAKGLKLRGFDGQMDAPAYVGEVNFDPAFPFPTMKNVEKFAGASLMFSEETIQAMRDAAQ</sequence>
<dbReference type="PANTHER" id="PTHR30483:SF37">
    <property type="entry name" value="ABC TRANSPORTER SUBSTRATE-BINDING PROTEIN"/>
    <property type="match status" value="1"/>
</dbReference>
<dbReference type="InterPro" id="IPR000709">
    <property type="entry name" value="Leu_Ile_Val-bd"/>
</dbReference>
<evidence type="ECO:0000256" key="5">
    <source>
        <dbReference type="SAM" id="SignalP"/>
    </source>
</evidence>
<keyword evidence="2" id="KW-0813">Transport</keyword>
<feature type="signal peptide" evidence="5">
    <location>
        <begin position="1"/>
        <end position="21"/>
    </location>
</feature>
<evidence type="ECO:0000256" key="3">
    <source>
        <dbReference type="ARBA" id="ARBA00022729"/>
    </source>
</evidence>
<dbReference type="Gene3D" id="3.40.50.2300">
    <property type="match status" value="2"/>
</dbReference>
<accession>A0A1H8GRM5</accession>
<keyword evidence="4" id="KW-0029">Amino-acid transport</keyword>
<dbReference type="PRINTS" id="PR00337">
    <property type="entry name" value="LEUILEVALBP"/>
</dbReference>
<evidence type="ECO:0000259" key="6">
    <source>
        <dbReference type="Pfam" id="PF13458"/>
    </source>
</evidence>
<reference evidence="7 8" key="1">
    <citation type="submission" date="2016-10" db="EMBL/GenBank/DDBJ databases">
        <authorList>
            <person name="de Groot N.N."/>
        </authorList>
    </citation>
    <scope>NUCLEOTIDE SEQUENCE [LARGE SCALE GENOMIC DNA]</scope>
    <source>
        <strain evidence="7 8">DSM 3857</strain>
    </source>
</reference>
<dbReference type="SUPFAM" id="SSF53822">
    <property type="entry name" value="Periplasmic binding protein-like I"/>
    <property type="match status" value="1"/>
</dbReference>
<comment type="similarity">
    <text evidence="1">Belongs to the leucine-binding protein family.</text>
</comment>
<dbReference type="RefSeq" id="WP_091301168.1">
    <property type="nucleotide sequence ID" value="NZ_FOCE01000005.1"/>
</dbReference>
<name>A0A1H8GRM5_9RHOB</name>
<dbReference type="OrthoDB" id="9803275at2"/>
<dbReference type="Pfam" id="PF13458">
    <property type="entry name" value="Peripla_BP_6"/>
    <property type="match status" value="1"/>
</dbReference>
<dbReference type="InterPro" id="IPR028081">
    <property type="entry name" value="Leu-bd"/>
</dbReference>
<feature type="chain" id="PRO_5011445940" evidence="5">
    <location>
        <begin position="22"/>
        <end position="405"/>
    </location>
</feature>
<keyword evidence="3 5" id="KW-0732">Signal</keyword>
<protein>
    <submittedName>
        <fullName evidence="7">Amino acid/amide ABC transporter substrate-binding protein, HAAT family (TC 3.A.1.4.-)</fullName>
    </submittedName>
</protein>
<dbReference type="STRING" id="933059.SAMN04488103_105148"/>
<organism evidence="7 8">
    <name type="scientific">Gemmobacter aquatilis</name>
    <dbReference type="NCBI Taxonomy" id="933059"/>
    <lineage>
        <taxon>Bacteria</taxon>
        <taxon>Pseudomonadati</taxon>
        <taxon>Pseudomonadota</taxon>
        <taxon>Alphaproteobacteria</taxon>
        <taxon>Rhodobacterales</taxon>
        <taxon>Paracoccaceae</taxon>
        <taxon>Gemmobacter</taxon>
    </lineage>
</organism>
<evidence type="ECO:0000256" key="4">
    <source>
        <dbReference type="ARBA" id="ARBA00022970"/>
    </source>
</evidence>
<dbReference type="CDD" id="cd06330">
    <property type="entry name" value="PBP1_As_SBP-like"/>
    <property type="match status" value="1"/>
</dbReference>
<keyword evidence="8" id="KW-1185">Reference proteome</keyword>
<dbReference type="Proteomes" id="UP000198761">
    <property type="component" value="Unassembled WGS sequence"/>
</dbReference>
<proteinExistence type="inferred from homology"/>
<dbReference type="PANTHER" id="PTHR30483">
    <property type="entry name" value="LEUCINE-SPECIFIC-BINDING PROTEIN"/>
    <property type="match status" value="1"/>
</dbReference>
<gene>
    <name evidence="7" type="ORF">SAMN04488103_105148</name>
</gene>
<evidence type="ECO:0000256" key="2">
    <source>
        <dbReference type="ARBA" id="ARBA00022448"/>
    </source>
</evidence>
<dbReference type="AlphaFoldDB" id="A0A1H8GRM5"/>
<evidence type="ECO:0000256" key="1">
    <source>
        <dbReference type="ARBA" id="ARBA00010062"/>
    </source>
</evidence>
<dbReference type="InterPro" id="IPR028082">
    <property type="entry name" value="Peripla_BP_I"/>
</dbReference>
<dbReference type="InterPro" id="IPR051010">
    <property type="entry name" value="BCAA_transport"/>
</dbReference>